<comment type="caution">
    <text evidence="1">The sequence shown here is derived from an EMBL/GenBank/DDBJ whole genome shotgun (WGS) entry which is preliminary data.</text>
</comment>
<dbReference type="Proteomes" id="UP001197093">
    <property type="component" value="Unassembled WGS sequence"/>
</dbReference>
<dbReference type="EMBL" id="JAHCVI010000001">
    <property type="protein sequence ID" value="KAG7290303.1"/>
    <property type="molecule type" value="Genomic_DNA"/>
</dbReference>
<accession>A0AAD4F3U7</accession>
<gene>
    <name evidence="1" type="ORF">NEMBOFW57_000302</name>
</gene>
<name>A0AAD4F3U7_9PEZI</name>
<evidence type="ECO:0000313" key="2">
    <source>
        <dbReference type="Proteomes" id="UP001197093"/>
    </source>
</evidence>
<protein>
    <submittedName>
        <fullName evidence="1">Uncharacterized protein</fullName>
    </submittedName>
</protein>
<evidence type="ECO:0000313" key="1">
    <source>
        <dbReference type="EMBL" id="KAG7290303.1"/>
    </source>
</evidence>
<reference evidence="1" key="1">
    <citation type="submission" date="2023-02" db="EMBL/GenBank/DDBJ databases">
        <authorList>
            <person name="Palmer J.M."/>
        </authorList>
    </citation>
    <scope>NUCLEOTIDE SEQUENCE</scope>
    <source>
        <strain evidence="1">FW57</strain>
    </source>
</reference>
<proteinExistence type="predicted"/>
<organism evidence="1 2">
    <name type="scientific">Staphylotrichum longicolle</name>
    <dbReference type="NCBI Taxonomy" id="669026"/>
    <lineage>
        <taxon>Eukaryota</taxon>
        <taxon>Fungi</taxon>
        <taxon>Dikarya</taxon>
        <taxon>Ascomycota</taxon>
        <taxon>Pezizomycotina</taxon>
        <taxon>Sordariomycetes</taxon>
        <taxon>Sordariomycetidae</taxon>
        <taxon>Sordariales</taxon>
        <taxon>Chaetomiaceae</taxon>
        <taxon>Staphylotrichum</taxon>
    </lineage>
</organism>
<sequence length="277" mass="29355">MMARDGEVVARGNNPWGIPDYAWPACQNWNQYVDACKCFGIHPITVTKQPTTTTITVTAPNAITTTVSTLTTITTSTVPVTATTSATFTAVVEVIASATITEIATLTSTATVTTTTTPVATSTRYCEGTGLGFRVPANLADGERVYLAFVDDNTVTWVPAGDDPGNQAFRDMTTFIVDSGGFLTRTLPEGTDDVVYIDVNDPTPSEPLFYDDLATVNAGAPGWVRVRACIDPSNDFALSLEANGRINLLECSGTAYLSSGDGTDVDPNCRLIVSNVE</sequence>
<dbReference type="AlphaFoldDB" id="A0AAD4F3U7"/>
<keyword evidence="2" id="KW-1185">Reference proteome</keyword>